<accession>A0A183BJL2</accession>
<dbReference type="WBParaSite" id="GPLIN_000079100">
    <property type="protein sequence ID" value="GPLIN_000079100"/>
    <property type="gene ID" value="GPLIN_000079100"/>
</dbReference>
<keyword evidence="1" id="KW-0732">Signal</keyword>
<evidence type="ECO:0000313" key="2">
    <source>
        <dbReference type="Proteomes" id="UP000050741"/>
    </source>
</evidence>
<name>A0A183BJL2_GLOPA</name>
<reference evidence="2" key="1">
    <citation type="submission" date="2013-12" db="EMBL/GenBank/DDBJ databases">
        <authorList>
            <person name="Aslett M."/>
        </authorList>
    </citation>
    <scope>NUCLEOTIDE SEQUENCE [LARGE SCALE GENOMIC DNA]</scope>
    <source>
        <strain evidence="2">Lindley</strain>
    </source>
</reference>
<reference evidence="2" key="2">
    <citation type="submission" date="2014-05" db="EMBL/GenBank/DDBJ databases">
        <title>The genome and life-stage specific transcriptomes of Globodera pallida elucidate key aspects of plant parasitism by a cyst nematode.</title>
        <authorList>
            <person name="Cotton J.A."/>
            <person name="Lilley C.J."/>
            <person name="Jones L.M."/>
            <person name="Kikuchi T."/>
            <person name="Reid A.J."/>
            <person name="Thorpe P."/>
            <person name="Tsai I.J."/>
            <person name="Beasley H."/>
            <person name="Blok V."/>
            <person name="Cock P.J.A."/>
            <person name="Van den Akker S.E."/>
            <person name="Holroyd N."/>
            <person name="Hunt M."/>
            <person name="Mantelin S."/>
            <person name="Naghra H."/>
            <person name="Pain A."/>
            <person name="Palomares-Rius J.E."/>
            <person name="Zarowiecki M."/>
            <person name="Berriman M."/>
            <person name="Jones J.T."/>
            <person name="Urwin P.E."/>
        </authorList>
    </citation>
    <scope>NUCLEOTIDE SEQUENCE [LARGE SCALE GENOMIC DNA]</scope>
    <source>
        <strain evidence="2">Lindley</strain>
    </source>
</reference>
<evidence type="ECO:0000256" key="1">
    <source>
        <dbReference type="SAM" id="SignalP"/>
    </source>
</evidence>
<protein>
    <submittedName>
        <fullName evidence="3">DUF148 domain-containing protein</fullName>
    </submittedName>
</protein>
<sequence>MNVVLIVLLILATPLVFSQRLADRTTESLRYELAELIAEREMNNAMELILEVFAEAIDNKIAETLTNVTEAVPNEEMKAMKNTMMKTMVKELKDTIVNEIVEELIEIDDDDEFLDIKALANTTIEAFAVQWQIRAA</sequence>
<reference evidence="3" key="3">
    <citation type="submission" date="2016-06" db="UniProtKB">
        <authorList>
            <consortium name="WormBaseParasite"/>
        </authorList>
    </citation>
    <scope>IDENTIFICATION</scope>
</reference>
<organism evidence="2 3">
    <name type="scientific">Globodera pallida</name>
    <name type="common">Potato cyst nematode worm</name>
    <name type="synonym">Heterodera pallida</name>
    <dbReference type="NCBI Taxonomy" id="36090"/>
    <lineage>
        <taxon>Eukaryota</taxon>
        <taxon>Metazoa</taxon>
        <taxon>Ecdysozoa</taxon>
        <taxon>Nematoda</taxon>
        <taxon>Chromadorea</taxon>
        <taxon>Rhabditida</taxon>
        <taxon>Tylenchina</taxon>
        <taxon>Tylenchomorpha</taxon>
        <taxon>Tylenchoidea</taxon>
        <taxon>Heteroderidae</taxon>
        <taxon>Heteroderinae</taxon>
        <taxon>Globodera</taxon>
    </lineage>
</organism>
<dbReference type="AlphaFoldDB" id="A0A183BJL2"/>
<proteinExistence type="predicted"/>
<evidence type="ECO:0000313" key="3">
    <source>
        <dbReference type="WBParaSite" id="GPLIN_000079100"/>
    </source>
</evidence>
<feature type="chain" id="PRO_5008146238" evidence="1">
    <location>
        <begin position="19"/>
        <end position="136"/>
    </location>
</feature>
<feature type="signal peptide" evidence="1">
    <location>
        <begin position="1"/>
        <end position="18"/>
    </location>
</feature>
<keyword evidence="2" id="KW-1185">Reference proteome</keyword>
<dbReference type="Proteomes" id="UP000050741">
    <property type="component" value="Unassembled WGS sequence"/>
</dbReference>